<dbReference type="Gene3D" id="3.30.420.40">
    <property type="match status" value="1"/>
</dbReference>
<dbReference type="WBParaSite" id="GPLIN_000657300">
    <property type="protein sequence ID" value="GPLIN_000657300"/>
    <property type="gene ID" value="GPLIN_000657300"/>
</dbReference>
<evidence type="ECO:0000256" key="1">
    <source>
        <dbReference type="ARBA" id="ARBA00007381"/>
    </source>
</evidence>
<dbReference type="InterPro" id="IPR013126">
    <property type="entry name" value="Hsp_70_fam"/>
</dbReference>
<dbReference type="GO" id="GO:0005524">
    <property type="term" value="F:ATP binding"/>
    <property type="evidence" value="ECO:0007669"/>
    <property type="project" value="UniProtKB-KW"/>
</dbReference>
<dbReference type="InterPro" id="IPR043129">
    <property type="entry name" value="ATPase_NBD"/>
</dbReference>
<keyword evidence="7" id="KW-1185">Reference proteome</keyword>
<dbReference type="PANTHER" id="PTHR45639:SF3">
    <property type="entry name" value="HYPOXIA UP-REGULATED PROTEIN 1"/>
    <property type="match status" value="1"/>
</dbReference>
<evidence type="ECO:0000256" key="2">
    <source>
        <dbReference type="ARBA" id="ARBA00022741"/>
    </source>
</evidence>
<keyword evidence="4" id="KW-0143">Chaperone</keyword>
<evidence type="ECO:0000256" key="5">
    <source>
        <dbReference type="ARBA" id="ARBA00040503"/>
    </source>
</evidence>
<evidence type="ECO:0000256" key="6">
    <source>
        <dbReference type="SAM" id="MobiDB-lite"/>
    </source>
</evidence>
<sequence length="102" mass="11201">MDPASSAMAIDLGSEFMKMALIKPGVPMETVLNRESQRKTPMALTIKDGERFLGDAARKKGSTPSGQLRLSQLRLANSVWPTPSEPTPSWGQLRLGQLRLNH</sequence>
<dbReference type="PANTHER" id="PTHR45639">
    <property type="entry name" value="HSC70CB, ISOFORM G-RELATED"/>
    <property type="match status" value="1"/>
</dbReference>
<keyword evidence="2" id="KW-0547">Nucleotide-binding</keyword>
<feature type="region of interest" description="Disordered" evidence="6">
    <location>
        <begin position="79"/>
        <end position="102"/>
    </location>
</feature>
<reference evidence="8" key="2">
    <citation type="submission" date="2016-06" db="UniProtKB">
        <authorList>
            <consortium name="WormBaseParasite"/>
        </authorList>
    </citation>
    <scope>IDENTIFICATION</scope>
</reference>
<evidence type="ECO:0000313" key="7">
    <source>
        <dbReference type="Proteomes" id="UP000050741"/>
    </source>
</evidence>
<accession>A0A183C130</accession>
<evidence type="ECO:0000256" key="4">
    <source>
        <dbReference type="ARBA" id="ARBA00023186"/>
    </source>
</evidence>
<dbReference type="GO" id="GO:0140662">
    <property type="term" value="F:ATP-dependent protein folding chaperone"/>
    <property type="evidence" value="ECO:0007669"/>
    <property type="project" value="InterPro"/>
</dbReference>
<dbReference type="GO" id="GO:0030968">
    <property type="term" value="P:endoplasmic reticulum unfolded protein response"/>
    <property type="evidence" value="ECO:0007669"/>
    <property type="project" value="TreeGrafter"/>
</dbReference>
<proteinExistence type="inferred from homology"/>
<organism evidence="7 8">
    <name type="scientific">Globodera pallida</name>
    <name type="common">Potato cyst nematode worm</name>
    <name type="synonym">Heterodera pallida</name>
    <dbReference type="NCBI Taxonomy" id="36090"/>
    <lineage>
        <taxon>Eukaryota</taxon>
        <taxon>Metazoa</taxon>
        <taxon>Ecdysozoa</taxon>
        <taxon>Nematoda</taxon>
        <taxon>Chromadorea</taxon>
        <taxon>Rhabditida</taxon>
        <taxon>Tylenchina</taxon>
        <taxon>Tylenchomorpha</taxon>
        <taxon>Tylenchoidea</taxon>
        <taxon>Heteroderidae</taxon>
        <taxon>Heteroderinae</taxon>
        <taxon>Globodera</taxon>
    </lineage>
</organism>
<dbReference type="AlphaFoldDB" id="A0A183C130"/>
<keyword evidence="3" id="KW-0067">ATP-binding</keyword>
<comment type="similarity">
    <text evidence="1">Belongs to the heat shock protein 70 family.</text>
</comment>
<dbReference type="GO" id="GO:0034663">
    <property type="term" value="C:endoplasmic reticulum chaperone complex"/>
    <property type="evidence" value="ECO:0007669"/>
    <property type="project" value="TreeGrafter"/>
</dbReference>
<dbReference type="Proteomes" id="UP000050741">
    <property type="component" value="Unassembled WGS sequence"/>
</dbReference>
<evidence type="ECO:0000313" key="8">
    <source>
        <dbReference type="WBParaSite" id="GPLIN_000657300"/>
    </source>
</evidence>
<name>A0A183C130_GLOPA</name>
<dbReference type="SUPFAM" id="SSF53067">
    <property type="entry name" value="Actin-like ATPase domain"/>
    <property type="match status" value="1"/>
</dbReference>
<evidence type="ECO:0000256" key="3">
    <source>
        <dbReference type="ARBA" id="ARBA00022840"/>
    </source>
</evidence>
<reference evidence="7" key="1">
    <citation type="submission" date="2014-05" db="EMBL/GenBank/DDBJ databases">
        <title>The genome and life-stage specific transcriptomes of Globodera pallida elucidate key aspects of plant parasitism by a cyst nematode.</title>
        <authorList>
            <person name="Cotton J.A."/>
            <person name="Lilley C.J."/>
            <person name="Jones L.M."/>
            <person name="Kikuchi T."/>
            <person name="Reid A.J."/>
            <person name="Thorpe P."/>
            <person name="Tsai I.J."/>
            <person name="Beasley H."/>
            <person name="Blok V."/>
            <person name="Cock P.J.A."/>
            <person name="Van den Akker S.E."/>
            <person name="Holroyd N."/>
            <person name="Hunt M."/>
            <person name="Mantelin S."/>
            <person name="Naghra H."/>
            <person name="Pain A."/>
            <person name="Palomares-Rius J.E."/>
            <person name="Zarowiecki M."/>
            <person name="Berriman M."/>
            <person name="Jones J.T."/>
            <person name="Urwin P.E."/>
        </authorList>
    </citation>
    <scope>NUCLEOTIDE SEQUENCE [LARGE SCALE GENOMIC DNA]</scope>
    <source>
        <strain evidence="7">Lindley</strain>
    </source>
</reference>
<protein>
    <recommendedName>
        <fullName evidence="5">Hypoxia up-regulated protein 1</fullName>
    </recommendedName>
</protein>